<dbReference type="PANTHER" id="PTHR30589">
    <property type="entry name" value="PROLIPOPROTEIN DIACYLGLYCERYL TRANSFERASE"/>
    <property type="match status" value="1"/>
</dbReference>
<name>A0A381ZLT8_9ZZZZ</name>
<evidence type="ECO:0000256" key="2">
    <source>
        <dbReference type="ARBA" id="ARBA00022679"/>
    </source>
</evidence>
<proteinExistence type="predicted"/>
<keyword evidence="5 6" id="KW-0472">Membrane</keyword>
<keyword evidence="3 6" id="KW-0812">Transmembrane</keyword>
<sequence>MHPVLYQSDALTLNSYTIFFLLAWVVGGSVFYLEFRRLGWELEQMMFVMGGCIIGAAAGSYLFSVIFVGWEEIPKAIRSLDFSGKTVLGGITGGFIAVEYTKKRIGYPHSTGDAFALAIPIGHAIGRVGCFLAGCCFGTRCHLPWAVIYPQGSMAHLSHINHGFLSATSMASLPVHPTPIYEIIFNLTLF</sequence>
<dbReference type="GO" id="GO:0008961">
    <property type="term" value="F:phosphatidylglycerol-prolipoprotein diacylglyceryl transferase activity"/>
    <property type="evidence" value="ECO:0007669"/>
    <property type="project" value="InterPro"/>
</dbReference>
<organism evidence="7">
    <name type="scientific">marine metagenome</name>
    <dbReference type="NCBI Taxonomy" id="408172"/>
    <lineage>
        <taxon>unclassified sequences</taxon>
        <taxon>metagenomes</taxon>
        <taxon>ecological metagenomes</taxon>
    </lineage>
</organism>
<accession>A0A381ZLT8</accession>
<reference evidence="7" key="1">
    <citation type="submission" date="2018-05" db="EMBL/GenBank/DDBJ databases">
        <authorList>
            <person name="Lanie J.A."/>
            <person name="Ng W.-L."/>
            <person name="Kazmierczak K.M."/>
            <person name="Andrzejewski T.M."/>
            <person name="Davidsen T.M."/>
            <person name="Wayne K.J."/>
            <person name="Tettelin H."/>
            <person name="Glass J.I."/>
            <person name="Rusch D."/>
            <person name="Podicherti R."/>
            <person name="Tsui H.-C.T."/>
            <person name="Winkler M.E."/>
        </authorList>
    </citation>
    <scope>NUCLEOTIDE SEQUENCE</scope>
</reference>
<gene>
    <name evidence="7" type="ORF">METZ01_LOCUS142541</name>
</gene>
<dbReference type="GO" id="GO:0005886">
    <property type="term" value="C:plasma membrane"/>
    <property type="evidence" value="ECO:0007669"/>
    <property type="project" value="InterPro"/>
</dbReference>
<dbReference type="AlphaFoldDB" id="A0A381ZLT8"/>
<evidence type="ECO:0000256" key="4">
    <source>
        <dbReference type="ARBA" id="ARBA00022989"/>
    </source>
</evidence>
<dbReference type="GO" id="GO:0042158">
    <property type="term" value="P:lipoprotein biosynthetic process"/>
    <property type="evidence" value="ECO:0007669"/>
    <property type="project" value="InterPro"/>
</dbReference>
<dbReference type="Pfam" id="PF01790">
    <property type="entry name" value="LGT"/>
    <property type="match status" value="1"/>
</dbReference>
<evidence type="ECO:0000313" key="7">
    <source>
        <dbReference type="EMBL" id="SVA89687.1"/>
    </source>
</evidence>
<evidence type="ECO:0000256" key="5">
    <source>
        <dbReference type="ARBA" id="ARBA00023136"/>
    </source>
</evidence>
<dbReference type="PANTHER" id="PTHR30589:SF0">
    <property type="entry name" value="PHOSPHATIDYLGLYCEROL--PROLIPOPROTEIN DIACYLGLYCERYL TRANSFERASE"/>
    <property type="match status" value="1"/>
</dbReference>
<evidence type="ECO:0008006" key="8">
    <source>
        <dbReference type="Google" id="ProtNLM"/>
    </source>
</evidence>
<feature type="non-terminal residue" evidence="7">
    <location>
        <position position="190"/>
    </location>
</feature>
<protein>
    <recommendedName>
        <fullName evidence="8">Prolipoprotein diacylglyceryl transferase</fullName>
    </recommendedName>
</protein>
<dbReference type="EMBL" id="UINC01021660">
    <property type="protein sequence ID" value="SVA89687.1"/>
    <property type="molecule type" value="Genomic_DNA"/>
</dbReference>
<feature type="transmembrane region" description="Helical" evidence="6">
    <location>
        <begin position="16"/>
        <end position="35"/>
    </location>
</feature>
<evidence type="ECO:0000256" key="3">
    <source>
        <dbReference type="ARBA" id="ARBA00022692"/>
    </source>
</evidence>
<keyword evidence="4 6" id="KW-1133">Transmembrane helix</keyword>
<feature type="transmembrane region" description="Helical" evidence="6">
    <location>
        <begin position="47"/>
        <end position="70"/>
    </location>
</feature>
<evidence type="ECO:0000256" key="6">
    <source>
        <dbReference type="SAM" id="Phobius"/>
    </source>
</evidence>
<evidence type="ECO:0000256" key="1">
    <source>
        <dbReference type="ARBA" id="ARBA00022475"/>
    </source>
</evidence>
<keyword evidence="2" id="KW-0808">Transferase</keyword>
<keyword evidence="1" id="KW-1003">Cell membrane</keyword>
<dbReference type="InterPro" id="IPR001640">
    <property type="entry name" value="Lgt"/>
</dbReference>